<evidence type="ECO:0000256" key="1">
    <source>
        <dbReference type="ARBA" id="ARBA00022723"/>
    </source>
</evidence>
<dbReference type="GO" id="GO:0050793">
    <property type="term" value="P:regulation of developmental process"/>
    <property type="evidence" value="ECO:0007669"/>
    <property type="project" value="TreeGrafter"/>
</dbReference>
<dbReference type="GO" id="GO:0008270">
    <property type="term" value="F:zinc ion binding"/>
    <property type="evidence" value="ECO:0007669"/>
    <property type="project" value="UniProtKB-KW"/>
</dbReference>
<dbReference type="PROSITE" id="PS51523">
    <property type="entry name" value="ZF_HD_DIMER"/>
    <property type="match status" value="1"/>
</dbReference>
<dbReference type="Proteomes" id="UP001443914">
    <property type="component" value="Unassembled WGS sequence"/>
</dbReference>
<reference evidence="5" key="1">
    <citation type="submission" date="2024-03" db="EMBL/GenBank/DDBJ databases">
        <title>WGS assembly of Saponaria officinalis var. Norfolk2.</title>
        <authorList>
            <person name="Jenkins J."/>
            <person name="Shu S."/>
            <person name="Grimwood J."/>
            <person name="Barry K."/>
            <person name="Goodstein D."/>
            <person name="Schmutz J."/>
            <person name="Leebens-Mack J."/>
            <person name="Osbourn A."/>
        </authorList>
    </citation>
    <scope>NUCLEOTIDE SEQUENCE [LARGE SCALE GENOMIC DNA]</scope>
    <source>
        <strain evidence="5">JIC</strain>
    </source>
</reference>
<dbReference type="AlphaFoldDB" id="A0AAW1H333"/>
<keyword evidence="2" id="KW-0863">Zinc-finger</keyword>
<name>A0AAW1H333_SAPOF</name>
<evidence type="ECO:0000256" key="2">
    <source>
        <dbReference type="ARBA" id="ARBA00022771"/>
    </source>
</evidence>
<keyword evidence="3" id="KW-0862">Zinc</keyword>
<dbReference type="Pfam" id="PF04770">
    <property type="entry name" value="ZF-HD_dimer"/>
    <property type="match status" value="1"/>
</dbReference>
<dbReference type="PANTHER" id="PTHR31948:SF171">
    <property type="entry name" value="HOMEOBOX DOMAIN-CONTAINING PROTEIN"/>
    <property type="match status" value="1"/>
</dbReference>
<keyword evidence="1" id="KW-0479">Metal-binding</keyword>
<dbReference type="NCBIfam" id="TIGR01566">
    <property type="entry name" value="ZF_HD_prot_N"/>
    <property type="match status" value="1"/>
</dbReference>
<feature type="domain" description="ZF-HD dimerization-type" evidence="4">
    <location>
        <begin position="33"/>
        <end position="82"/>
    </location>
</feature>
<evidence type="ECO:0000259" key="4">
    <source>
        <dbReference type="PROSITE" id="PS51523"/>
    </source>
</evidence>
<dbReference type="GO" id="GO:0000976">
    <property type="term" value="F:transcription cis-regulatory region binding"/>
    <property type="evidence" value="ECO:0007669"/>
    <property type="project" value="TreeGrafter"/>
</dbReference>
<comment type="caution">
    <text evidence="5">The sequence shown here is derived from an EMBL/GenBank/DDBJ whole genome shotgun (WGS) entry which is preliminary data.</text>
</comment>
<keyword evidence="6" id="KW-1185">Reference proteome</keyword>
<dbReference type="EMBL" id="JBDFQZ010000013">
    <property type="protein sequence ID" value="KAK9669237.1"/>
    <property type="molecule type" value="Genomic_DNA"/>
</dbReference>
<evidence type="ECO:0000313" key="5">
    <source>
        <dbReference type="EMBL" id="KAK9669237.1"/>
    </source>
</evidence>
<evidence type="ECO:0000256" key="3">
    <source>
        <dbReference type="ARBA" id="ARBA00022833"/>
    </source>
</evidence>
<dbReference type="InterPro" id="IPR006456">
    <property type="entry name" value="ZF_HD_homeobox_Cys/His_dimer"/>
</dbReference>
<dbReference type="GO" id="GO:0005634">
    <property type="term" value="C:nucleus"/>
    <property type="evidence" value="ECO:0007669"/>
    <property type="project" value="TreeGrafter"/>
</dbReference>
<dbReference type="PANTHER" id="PTHR31948">
    <property type="entry name" value="ZINC-FINGER HOMEODOMAIN PROTEIN 2"/>
    <property type="match status" value="1"/>
</dbReference>
<dbReference type="GO" id="GO:0003700">
    <property type="term" value="F:DNA-binding transcription factor activity"/>
    <property type="evidence" value="ECO:0007669"/>
    <property type="project" value="TreeGrafter"/>
</dbReference>
<gene>
    <name evidence="5" type="ORF">RND81_13G118100</name>
</gene>
<protein>
    <recommendedName>
        <fullName evidence="4">ZF-HD dimerization-type domain-containing protein</fullName>
    </recommendedName>
</protein>
<organism evidence="5 6">
    <name type="scientific">Saponaria officinalis</name>
    <name type="common">Common soapwort</name>
    <name type="synonym">Lychnis saponaria</name>
    <dbReference type="NCBI Taxonomy" id="3572"/>
    <lineage>
        <taxon>Eukaryota</taxon>
        <taxon>Viridiplantae</taxon>
        <taxon>Streptophyta</taxon>
        <taxon>Embryophyta</taxon>
        <taxon>Tracheophyta</taxon>
        <taxon>Spermatophyta</taxon>
        <taxon>Magnoliopsida</taxon>
        <taxon>eudicotyledons</taxon>
        <taxon>Gunneridae</taxon>
        <taxon>Pentapetalae</taxon>
        <taxon>Caryophyllales</taxon>
        <taxon>Caryophyllaceae</taxon>
        <taxon>Caryophylleae</taxon>
        <taxon>Saponaria</taxon>
    </lineage>
</organism>
<evidence type="ECO:0000313" key="6">
    <source>
        <dbReference type="Proteomes" id="UP001443914"/>
    </source>
</evidence>
<accession>A0AAW1H333</accession>
<sequence>MKKRQIMVAKKEEEMRKNYNNNNNNNNTRVVKYGECQKNHAASMGGYALDGCTEFMPSGVEGTSKALLCAACFCHRNFHTKLLPTVPTCESSST</sequence>
<proteinExistence type="predicted"/>